<dbReference type="PROSITE" id="PS50048">
    <property type="entry name" value="ZN2_CY6_FUNGAL_2"/>
    <property type="match status" value="1"/>
</dbReference>
<evidence type="ECO:0000259" key="7">
    <source>
        <dbReference type="PROSITE" id="PS50048"/>
    </source>
</evidence>
<dbReference type="Pfam" id="PF00172">
    <property type="entry name" value="Zn_clus"/>
    <property type="match status" value="1"/>
</dbReference>
<evidence type="ECO:0000256" key="5">
    <source>
        <dbReference type="ARBA" id="ARBA00023242"/>
    </source>
</evidence>
<dbReference type="CDD" id="cd12148">
    <property type="entry name" value="fungal_TF_MHR"/>
    <property type="match status" value="1"/>
</dbReference>
<dbReference type="Pfam" id="PF04082">
    <property type="entry name" value="Fungal_trans"/>
    <property type="match status" value="1"/>
</dbReference>
<feature type="region of interest" description="Disordered" evidence="6">
    <location>
        <begin position="1"/>
        <end position="31"/>
    </location>
</feature>
<protein>
    <recommendedName>
        <fullName evidence="7">Zn(2)-C6 fungal-type domain-containing protein</fullName>
    </recommendedName>
</protein>
<gene>
    <name evidence="8" type="ORF">GX50_01742</name>
</gene>
<dbReference type="GO" id="GO:0006351">
    <property type="term" value="P:DNA-templated transcription"/>
    <property type="evidence" value="ECO:0007669"/>
    <property type="project" value="InterPro"/>
</dbReference>
<evidence type="ECO:0000256" key="6">
    <source>
        <dbReference type="SAM" id="MobiDB-lite"/>
    </source>
</evidence>
<dbReference type="SMART" id="SM00906">
    <property type="entry name" value="Fungal_trans"/>
    <property type="match status" value="1"/>
</dbReference>
<feature type="compositionally biased region" description="Polar residues" evidence="6">
    <location>
        <begin position="204"/>
        <end position="214"/>
    </location>
</feature>
<keyword evidence="9" id="KW-1185">Reference proteome</keyword>
<dbReference type="EMBL" id="PDND01000022">
    <property type="protein sequence ID" value="PGH35404.1"/>
    <property type="molecule type" value="Genomic_DNA"/>
</dbReference>
<sequence>MSLSSHGKQAAQPRQIRFVSTDGQPQTKRRRVTAACKTCRKRKIRCSGEQPVCKTCSDYGHNCLGYKDRADSNTRQATKSDTAPTSRANAKSASPQVSKSGLQSNVHENTAVRPDPKVVSTPRDQPHLQNGHRGSAAVDSPQSTRSLLLESNHTHVPYFRYFGPTAIVPGYKQMVVRVRESKQSNTSLSNDSLSSIRSPKVSDTAASTSLTQTESRSHSIPFYDPDDNLPVSGLISHLCEVFFTHLGCNFPFLQRDRFLRDLREKRVETILVDAVCALAARFSLHPLLTLQPEIIEHKISTNNDRKHAHQGQPFAHRAMCAVVDALSFPTLAVVQACLLLAYEEFGSNHDSGLWMYLGISIRMAQDLGMQKLEGMKFRYGRTGLTPKCVISSHGSRYNEAHLESSTEPPANLDDDNKNTASVDRAKERERVDSFWAIFFLDRVISSGTGRPVTLRDDDIEIFFPLQSESALSNGWPGPFPPLMRIIHLYGRITDLLNAIKEVNHVTPDILKRLAGMESDLTGIYQRLPPKLHFNAANFQDYVKAGEGTNFILLHFWFHTLIVLLHQPTLLHSFGGRIQQLFPNSRELSMSSAKTIADILAFAELIDAKSFIGNPFTSQPIYIAACAFLMESAFFSQPSSRTESPPTSSAGTQTSKFTLPLVETSASSERNSNAKHILLATAAKDNYQRCYKALKSLEVYWEGVRYILTVLDQKAKGIGDPQLYTDEEMENAAEPPHPTSGAAPPGWKRTRQDSLEPILGLPNTPVETSHQASQAPVWSVGSPKMDPSQAIGWALTGATDSAQPNLSFLYQMPPPQSNSMLRGSPGFNRQYRDEYQPATFQNSPPTQAIARYPPITSPYQRSAENLISAQHHQNAHHSPGQYSEVASNDLASANTSYRLAGNSTFPSPVLRTRSSTGRFQGDLGTGHLACDHSTTSYNYNVLQPTSRPAQDEHRGVATHNIPLTANTNTNLGGNNEIMMIESQDVDMNSLQDQAAFPFSFDGDFIPWLEYLPPDVMSYFGEHQGYRPMMDPDDDGGGGRPAPSV</sequence>
<keyword evidence="5" id="KW-0539">Nucleus</keyword>
<keyword evidence="1" id="KW-0479">Metal-binding</keyword>
<dbReference type="PANTHER" id="PTHR47783">
    <property type="entry name" value="ZN(II)2CYS6 TRANSCRIPTION FACTOR (EUROFUNG)-RELATED"/>
    <property type="match status" value="1"/>
</dbReference>
<dbReference type="PANTHER" id="PTHR47783:SF1">
    <property type="entry name" value="ZN(II)2CYS6 TRANSCRIPTION FACTOR (EUROFUNG)"/>
    <property type="match status" value="1"/>
</dbReference>
<dbReference type="VEuPathDB" id="FungiDB:EMCG_04948"/>
<name>A0A2B7ZG15_9EURO</name>
<dbReference type="GO" id="GO:0003677">
    <property type="term" value="F:DNA binding"/>
    <property type="evidence" value="ECO:0007669"/>
    <property type="project" value="UniProtKB-KW"/>
</dbReference>
<evidence type="ECO:0000256" key="4">
    <source>
        <dbReference type="ARBA" id="ARBA00023163"/>
    </source>
</evidence>
<dbReference type="PROSITE" id="PS00463">
    <property type="entry name" value="ZN2_CY6_FUNGAL_1"/>
    <property type="match status" value="1"/>
</dbReference>
<dbReference type="STRING" id="73230.A0A2B7ZG15"/>
<evidence type="ECO:0000256" key="1">
    <source>
        <dbReference type="ARBA" id="ARBA00022723"/>
    </source>
</evidence>
<dbReference type="InterPro" id="IPR036864">
    <property type="entry name" value="Zn2-C6_fun-type_DNA-bd_sf"/>
</dbReference>
<evidence type="ECO:0000256" key="3">
    <source>
        <dbReference type="ARBA" id="ARBA00023125"/>
    </source>
</evidence>
<dbReference type="InterPro" id="IPR001138">
    <property type="entry name" value="Zn2Cys6_DnaBD"/>
</dbReference>
<feature type="domain" description="Zn(2)-C6 fungal-type" evidence="7">
    <location>
        <begin position="35"/>
        <end position="63"/>
    </location>
</feature>
<keyword evidence="2" id="KW-0805">Transcription regulation</keyword>
<dbReference type="Gene3D" id="4.10.240.10">
    <property type="entry name" value="Zn(2)-C6 fungal-type DNA-binding domain"/>
    <property type="match status" value="1"/>
</dbReference>
<feature type="region of interest" description="Disordered" evidence="6">
    <location>
        <begin position="399"/>
        <end position="424"/>
    </location>
</feature>
<dbReference type="GO" id="GO:0000981">
    <property type="term" value="F:DNA-binding transcription factor activity, RNA polymerase II-specific"/>
    <property type="evidence" value="ECO:0007669"/>
    <property type="project" value="InterPro"/>
</dbReference>
<feature type="region of interest" description="Disordered" evidence="6">
    <location>
        <begin position="181"/>
        <end position="221"/>
    </location>
</feature>
<proteinExistence type="predicted"/>
<keyword evidence="4" id="KW-0804">Transcription</keyword>
<dbReference type="GO" id="GO:0008270">
    <property type="term" value="F:zinc ion binding"/>
    <property type="evidence" value="ECO:0007669"/>
    <property type="project" value="InterPro"/>
</dbReference>
<evidence type="ECO:0000313" key="8">
    <source>
        <dbReference type="EMBL" id="PGH35404.1"/>
    </source>
</evidence>
<evidence type="ECO:0000313" key="9">
    <source>
        <dbReference type="Proteomes" id="UP000226031"/>
    </source>
</evidence>
<dbReference type="SUPFAM" id="SSF57701">
    <property type="entry name" value="Zn2/Cys6 DNA-binding domain"/>
    <property type="match status" value="1"/>
</dbReference>
<feature type="compositionally biased region" description="Low complexity" evidence="6">
    <location>
        <begin position="184"/>
        <end position="198"/>
    </location>
</feature>
<reference evidence="8 9" key="1">
    <citation type="submission" date="2017-10" db="EMBL/GenBank/DDBJ databases">
        <title>Comparative genomics in systemic dimorphic fungi from Ajellomycetaceae.</title>
        <authorList>
            <person name="Munoz J.F."/>
            <person name="Mcewen J.G."/>
            <person name="Clay O.K."/>
            <person name="Cuomo C.A."/>
        </authorList>
    </citation>
    <scope>NUCLEOTIDE SEQUENCE [LARGE SCALE GENOMIC DNA]</scope>
    <source>
        <strain evidence="8 9">UAMH4076</strain>
    </source>
</reference>
<accession>A0A2B7ZG15</accession>
<dbReference type="InterPro" id="IPR007219">
    <property type="entry name" value="XnlR_reg_dom"/>
</dbReference>
<comment type="caution">
    <text evidence="8">The sequence shown here is derived from an EMBL/GenBank/DDBJ whole genome shotgun (WGS) entry which is preliminary data.</text>
</comment>
<feature type="region of interest" description="Disordered" evidence="6">
    <location>
        <begin position="72"/>
        <end position="143"/>
    </location>
</feature>
<feature type="region of interest" description="Disordered" evidence="6">
    <location>
        <begin position="728"/>
        <end position="749"/>
    </location>
</feature>
<feature type="compositionally biased region" description="Polar residues" evidence="6">
    <location>
        <begin position="73"/>
        <end position="108"/>
    </location>
</feature>
<dbReference type="Proteomes" id="UP000226031">
    <property type="component" value="Unassembled WGS sequence"/>
</dbReference>
<evidence type="ECO:0000256" key="2">
    <source>
        <dbReference type="ARBA" id="ARBA00023015"/>
    </source>
</evidence>
<dbReference type="AlphaFoldDB" id="A0A2B7ZG15"/>
<dbReference type="SMART" id="SM00066">
    <property type="entry name" value="GAL4"/>
    <property type="match status" value="1"/>
</dbReference>
<organism evidence="8 9">
    <name type="scientific">[Emmonsia] crescens</name>
    <dbReference type="NCBI Taxonomy" id="73230"/>
    <lineage>
        <taxon>Eukaryota</taxon>
        <taxon>Fungi</taxon>
        <taxon>Dikarya</taxon>
        <taxon>Ascomycota</taxon>
        <taxon>Pezizomycotina</taxon>
        <taxon>Eurotiomycetes</taxon>
        <taxon>Eurotiomycetidae</taxon>
        <taxon>Onygenales</taxon>
        <taxon>Ajellomycetaceae</taxon>
        <taxon>Emergomyces</taxon>
    </lineage>
</organism>
<keyword evidence="3" id="KW-0238">DNA-binding</keyword>
<dbReference type="CDD" id="cd00067">
    <property type="entry name" value="GAL4"/>
    <property type="match status" value="1"/>
</dbReference>